<organism evidence="1 2">
    <name type="scientific">Blepharisma stoltei</name>
    <dbReference type="NCBI Taxonomy" id="1481888"/>
    <lineage>
        <taxon>Eukaryota</taxon>
        <taxon>Sar</taxon>
        <taxon>Alveolata</taxon>
        <taxon>Ciliophora</taxon>
        <taxon>Postciliodesmatophora</taxon>
        <taxon>Heterotrichea</taxon>
        <taxon>Heterotrichida</taxon>
        <taxon>Blepharismidae</taxon>
        <taxon>Blepharisma</taxon>
    </lineage>
</organism>
<dbReference type="EMBL" id="CAJZBQ010000047">
    <property type="protein sequence ID" value="CAG9329367.1"/>
    <property type="molecule type" value="Genomic_DNA"/>
</dbReference>
<protein>
    <submittedName>
        <fullName evidence="1">Uncharacterized protein</fullName>
    </submittedName>
</protein>
<dbReference type="AlphaFoldDB" id="A0AAU9K162"/>
<accession>A0AAU9K162</accession>
<keyword evidence="2" id="KW-1185">Reference proteome</keyword>
<dbReference type="Proteomes" id="UP001162131">
    <property type="component" value="Unassembled WGS sequence"/>
</dbReference>
<name>A0AAU9K162_9CILI</name>
<gene>
    <name evidence="1" type="ORF">BSTOLATCC_MIC48190</name>
</gene>
<evidence type="ECO:0000313" key="1">
    <source>
        <dbReference type="EMBL" id="CAG9329367.1"/>
    </source>
</evidence>
<evidence type="ECO:0000313" key="2">
    <source>
        <dbReference type="Proteomes" id="UP001162131"/>
    </source>
</evidence>
<comment type="caution">
    <text evidence="1">The sequence shown here is derived from an EMBL/GenBank/DDBJ whole genome shotgun (WGS) entry which is preliminary data.</text>
</comment>
<sequence>MGLNTKKISPLLEFTAKAVEFIFQAKAIGFKKDPFAKSPAKSESNDLQPIRDQVYSIFSENSDYQELIIEILETCEDCNTQLIELWRFISTAKKNHNKIKKSDSELELATNLRVLMAGSLLLPSSYKDKSRLRVNIRKPSVKPTLWNSNLSQDEILRFPEQGLMVTGENSILTVYVEYIERDIKPELIVQNLGNRIRAFSFDIEDTKYMADSLDWSPSSGKKGKTKMLSLIDSESFYEDNESGIKLISSVYDSNSESSESEKNEFANNSFEMNFGSDGLEEDPDLLVSNYLNKCDKAGKTPLFIGHDTALIEAAALVKKWRQTHVK</sequence>
<reference evidence="1" key="1">
    <citation type="submission" date="2021-09" db="EMBL/GenBank/DDBJ databases">
        <authorList>
            <consortium name="AG Swart"/>
            <person name="Singh M."/>
            <person name="Singh A."/>
            <person name="Seah K."/>
            <person name="Emmerich C."/>
        </authorList>
    </citation>
    <scope>NUCLEOTIDE SEQUENCE</scope>
    <source>
        <strain evidence="1">ATCC30299</strain>
    </source>
</reference>
<proteinExistence type="predicted"/>